<dbReference type="EC" id="2.3.2.27" evidence="4"/>
<keyword evidence="6 16" id="KW-0812">Transmembrane</keyword>
<keyword evidence="12 16" id="KW-0472">Membrane</keyword>
<evidence type="ECO:0000256" key="15">
    <source>
        <dbReference type="SAM" id="MobiDB-lite"/>
    </source>
</evidence>
<evidence type="ECO:0000256" key="4">
    <source>
        <dbReference type="ARBA" id="ARBA00012483"/>
    </source>
</evidence>
<dbReference type="PANTHER" id="PTHR13145:SF0">
    <property type="entry name" value="E3 UBIQUITIN-PROTEIN LIGASE MARCHF6"/>
    <property type="match status" value="1"/>
</dbReference>
<feature type="transmembrane region" description="Helical" evidence="16">
    <location>
        <begin position="1157"/>
        <end position="1177"/>
    </location>
</feature>
<evidence type="ECO:0000256" key="3">
    <source>
        <dbReference type="ARBA" id="ARBA00004906"/>
    </source>
</evidence>
<evidence type="ECO:0000313" key="19">
    <source>
        <dbReference type="EMBL" id="RMZ05169.1"/>
    </source>
</evidence>
<comment type="pathway">
    <text evidence="3">Protein modification; protein ubiquitination.</text>
</comment>
<dbReference type="Gene3D" id="3.30.40.10">
    <property type="entry name" value="Zinc/RING finger domain, C3HC4 (zinc finger)"/>
    <property type="match status" value="1"/>
</dbReference>
<feature type="compositionally biased region" description="Basic and acidic residues" evidence="15">
    <location>
        <begin position="623"/>
        <end position="633"/>
    </location>
</feature>
<evidence type="ECO:0000256" key="8">
    <source>
        <dbReference type="ARBA" id="ARBA00022771"/>
    </source>
</evidence>
<dbReference type="InterPro" id="IPR013083">
    <property type="entry name" value="Znf_RING/FYVE/PHD"/>
</dbReference>
<dbReference type="Pfam" id="PF23113">
    <property type="entry name" value="MARCHF6_C"/>
    <property type="match status" value="1"/>
</dbReference>
<comment type="subcellular location">
    <subcellularLocation>
        <location evidence="2">Membrane</location>
        <topology evidence="2">Multi-pass membrane protein</topology>
    </subcellularLocation>
</comment>
<evidence type="ECO:0000256" key="11">
    <source>
        <dbReference type="ARBA" id="ARBA00022989"/>
    </source>
</evidence>
<feature type="transmembrane region" description="Helical" evidence="16">
    <location>
        <begin position="1613"/>
        <end position="1637"/>
    </location>
</feature>
<evidence type="ECO:0000256" key="1">
    <source>
        <dbReference type="ARBA" id="ARBA00000900"/>
    </source>
</evidence>
<dbReference type="CDD" id="cd16702">
    <property type="entry name" value="RING_CH-C4HC3_MARCH6"/>
    <property type="match status" value="1"/>
</dbReference>
<evidence type="ECO:0000313" key="20">
    <source>
        <dbReference type="Proteomes" id="UP000280598"/>
    </source>
</evidence>
<protein>
    <recommendedName>
        <fullName evidence="4">RING-type E3 ubiquitin transferase</fullName>
        <ecNumber evidence="4">2.3.2.27</ecNumber>
    </recommendedName>
</protein>
<feature type="compositionally biased region" description="Basic and acidic residues" evidence="15">
    <location>
        <begin position="20"/>
        <end position="42"/>
    </location>
</feature>
<feature type="coiled-coil region" evidence="14">
    <location>
        <begin position="370"/>
        <end position="418"/>
    </location>
</feature>
<dbReference type="InterPro" id="IPR056521">
    <property type="entry name" value="MARCHF6-like_C"/>
</dbReference>
<feature type="transmembrane region" description="Helical" evidence="16">
    <location>
        <begin position="1745"/>
        <end position="1773"/>
    </location>
</feature>
<dbReference type="GO" id="GO:0008270">
    <property type="term" value="F:zinc ion binding"/>
    <property type="evidence" value="ECO:0007669"/>
    <property type="project" value="UniProtKB-KW"/>
</dbReference>
<feature type="compositionally biased region" description="Basic residues" evidence="15">
    <location>
        <begin position="652"/>
        <end position="661"/>
    </location>
</feature>
<feature type="compositionally biased region" description="Polar residues" evidence="15">
    <location>
        <begin position="709"/>
        <end position="719"/>
    </location>
</feature>
<evidence type="ECO:0000256" key="16">
    <source>
        <dbReference type="SAM" id="Phobius"/>
    </source>
</evidence>
<evidence type="ECO:0000256" key="5">
    <source>
        <dbReference type="ARBA" id="ARBA00022679"/>
    </source>
</evidence>
<keyword evidence="8 13" id="KW-0863">Zinc-finger</keyword>
<dbReference type="SMART" id="SM00744">
    <property type="entry name" value="RINGv"/>
    <property type="match status" value="1"/>
</dbReference>
<feature type="domain" description="RING-type" evidence="17">
    <location>
        <begin position="92"/>
        <end position="139"/>
    </location>
</feature>
<dbReference type="PROSITE" id="PS50089">
    <property type="entry name" value="ZF_RING_2"/>
    <property type="match status" value="1"/>
</dbReference>
<keyword evidence="7" id="KW-0479">Metal-binding</keyword>
<evidence type="ECO:0000259" key="17">
    <source>
        <dbReference type="PROSITE" id="PS50089"/>
    </source>
</evidence>
<feature type="transmembrane region" description="Helical" evidence="16">
    <location>
        <begin position="1313"/>
        <end position="1336"/>
    </location>
</feature>
<dbReference type="PANTHER" id="PTHR13145">
    <property type="entry name" value="SSM4 PROTEIN"/>
    <property type="match status" value="1"/>
</dbReference>
<evidence type="ECO:0000256" key="13">
    <source>
        <dbReference type="PROSITE-ProRule" id="PRU00175"/>
    </source>
</evidence>
<gene>
    <name evidence="19" type="ORF">D0860_06070</name>
</gene>
<evidence type="ECO:0000256" key="2">
    <source>
        <dbReference type="ARBA" id="ARBA00004141"/>
    </source>
</evidence>
<feature type="domain" description="RING-CH-type" evidence="18">
    <location>
        <begin position="84"/>
        <end position="145"/>
    </location>
</feature>
<feature type="transmembrane region" description="Helical" evidence="16">
    <location>
        <begin position="1198"/>
        <end position="1221"/>
    </location>
</feature>
<keyword evidence="11 16" id="KW-1133">Transmembrane helix</keyword>
<feature type="transmembrane region" description="Helical" evidence="16">
    <location>
        <begin position="1255"/>
        <end position="1275"/>
    </location>
</feature>
<dbReference type="GO" id="GO:0005789">
    <property type="term" value="C:endoplasmic reticulum membrane"/>
    <property type="evidence" value="ECO:0007669"/>
    <property type="project" value="TreeGrafter"/>
</dbReference>
<dbReference type="EMBL" id="QWIS01000132">
    <property type="protein sequence ID" value="RMZ05169.1"/>
    <property type="molecule type" value="Genomic_DNA"/>
</dbReference>
<keyword evidence="9" id="KW-0833">Ubl conjugation pathway</keyword>
<feature type="transmembrane region" description="Helical" evidence="16">
    <location>
        <begin position="1558"/>
        <end position="1576"/>
    </location>
</feature>
<feature type="compositionally biased region" description="Basic and acidic residues" evidence="15">
    <location>
        <begin position="669"/>
        <end position="703"/>
    </location>
</feature>
<feature type="transmembrane region" description="Helical" evidence="16">
    <location>
        <begin position="1356"/>
        <end position="1374"/>
    </location>
</feature>
<evidence type="ECO:0000259" key="18">
    <source>
        <dbReference type="PROSITE" id="PS51292"/>
    </source>
</evidence>
<feature type="region of interest" description="Disordered" evidence="15">
    <location>
        <begin position="845"/>
        <end position="870"/>
    </location>
</feature>
<name>A0A3M7GVW2_HORWE</name>
<dbReference type="FunFam" id="3.30.40.10:FF:000287">
    <property type="entry name" value="RING finger membrane protein"/>
    <property type="match status" value="1"/>
</dbReference>
<keyword evidence="5" id="KW-0808">Transferase</keyword>
<reference evidence="19 20" key="1">
    <citation type="journal article" date="2018" name="BMC Genomics">
        <title>Genomic evidence for intraspecific hybridization in a clonal and extremely halotolerant yeast.</title>
        <authorList>
            <person name="Gostincar C."/>
            <person name="Stajich J.E."/>
            <person name="Zupancic J."/>
            <person name="Zalar P."/>
            <person name="Gunde-Cimerman N."/>
        </authorList>
    </citation>
    <scope>NUCLEOTIDE SEQUENCE [LARGE SCALE GENOMIC DNA]</scope>
    <source>
        <strain evidence="19 20">EXF-562</strain>
    </source>
</reference>
<dbReference type="InterPro" id="IPR011016">
    <property type="entry name" value="Znf_RING-CH"/>
</dbReference>
<feature type="region of interest" description="Disordered" evidence="15">
    <location>
        <begin position="523"/>
        <end position="543"/>
    </location>
</feature>
<dbReference type="Proteomes" id="UP000280598">
    <property type="component" value="Unassembled WGS sequence"/>
</dbReference>
<feature type="region of interest" description="Disordered" evidence="15">
    <location>
        <begin position="567"/>
        <end position="800"/>
    </location>
</feature>
<dbReference type="PROSITE" id="PS51292">
    <property type="entry name" value="ZF_RING_CH"/>
    <property type="match status" value="1"/>
</dbReference>
<organism evidence="19 20">
    <name type="scientific">Hortaea werneckii</name>
    <name type="common">Black yeast</name>
    <name type="synonym">Cladosporium werneckii</name>
    <dbReference type="NCBI Taxonomy" id="91943"/>
    <lineage>
        <taxon>Eukaryota</taxon>
        <taxon>Fungi</taxon>
        <taxon>Dikarya</taxon>
        <taxon>Ascomycota</taxon>
        <taxon>Pezizomycotina</taxon>
        <taxon>Dothideomycetes</taxon>
        <taxon>Dothideomycetidae</taxon>
        <taxon>Mycosphaerellales</taxon>
        <taxon>Teratosphaeriaceae</taxon>
        <taxon>Hortaea</taxon>
    </lineage>
</organism>
<keyword evidence="10" id="KW-0862">Zinc</keyword>
<comment type="catalytic activity">
    <reaction evidence="1">
        <text>S-ubiquitinyl-[E2 ubiquitin-conjugating enzyme]-L-cysteine + [acceptor protein]-L-lysine = [E2 ubiquitin-conjugating enzyme]-L-cysteine + N(6)-ubiquitinyl-[acceptor protein]-L-lysine.</text>
        <dbReference type="EC" id="2.3.2.27"/>
    </reaction>
</comment>
<dbReference type="VEuPathDB" id="FungiDB:BTJ68_13986"/>
<comment type="caution">
    <text evidence="19">The sequence shown here is derived from an EMBL/GenBank/DDBJ whole genome shotgun (WGS) entry which is preliminary data.</text>
</comment>
<dbReference type="Pfam" id="PF12906">
    <property type="entry name" value="RINGv"/>
    <property type="match status" value="1"/>
</dbReference>
<feature type="transmembrane region" description="Helical" evidence="16">
    <location>
        <begin position="1515"/>
        <end position="1538"/>
    </location>
</feature>
<evidence type="ECO:0000256" key="9">
    <source>
        <dbReference type="ARBA" id="ARBA00022786"/>
    </source>
</evidence>
<accession>A0A3M7GVW2</accession>
<evidence type="ECO:0000256" key="6">
    <source>
        <dbReference type="ARBA" id="ARBA00022692"/>
    </source>
</evidence>
<feature type="compositionally biased region" description="Low complexity" evidence="15">
    <location>
        <begin position="720"/>
        <end position="734"/>
    </location>
</feature>
<dbReference type="GO" id="GO:0036503">
    <property type="term" value="P:ERAD pathway"/>
    <property type="evidence" value="ECO:0007669"/>
    <property type="project" value="TreeGrafter"/>
</dbReference>
<evidence type="ECO:0000256" key="12">
    <source>
        <dbReference type="ARBA" id="ARBA00023136"/>
    </source>
</evidence>
<feature type="region of interest" description="Disordered" evidence="15">
    <location>
        <begin position="20"/>
        <end position="48"/>
    </location>
</feature>
<sequence length="1853" mass="204360">MPISRLHLQLQPPNVAHIQKKEERKLRQRAMADTDPEPHPPEDASVEVPVNHLTPTTTASSADVMNDPAFEPVKRHATTSSAGAGSNGLDTCRICRSEGTPEEPLFYPCKCSGSIKFVHQECLMEWLSHSHKKHCELCKTPFRFTKLYDAAMPEALPWAVFTRRAAVHSVLGVGRAGRAVLVSLVWLVILPWLVRFAWRWMFWFADAGWAREAFLYQMRQDTLEDSLTRINDTAYSFSGMMAKNTSQAVNFTLSHRNLDGTQVAGEDVFKFAMNMIKRSVGFYNELTNTTSGPFNASYALDDPLPLPDSSVLSSWDYLAELTSSPSANRIILDVFEGQLITAVVITGFILVFLIREWVVQQQPLVNLEGLGNVQQQLREAAERVQADNERLRRQQELLEQARRRLEELQAETEAARAEAGIDEDVGSDAGPLRFVGWERLEMMIDTTTESLREEGDGESWRNGARNVLEQIRSAGWFDADNVEDLTEKLSAKLANLAVEERRHWEGVLMSEVEKIGHAKERRIMPDTGSSNGESDEAQAANGTMKRPAMPYRDFSFRAMQVQRTLEEAEDVLRTPGQPGRSEDSSRTLRVAAENSMARMVSSSTSSSSWQPVASVGERSSTSAEHEPTEEEMKPPPIEKMPIANAGPDAKINIKRSGRGRTRPVPEPSEATKADKKKRKEEDEAMKKLEDEIKAEDAGGDDRSGPSPEGRQTINGEAENTAQASAAQSATQAAQSERRQSETLGQRVASAFREEFGLDDTGEFDQLPQIENANQAPNTPAPAPPAENAVQPQPAPPGPPNVFHAVVDWFWGDINVPQALEQPAGDREERADGEGQVQQEAPFVPAVNGQPAPTNPPAHAPAAAPPAEDAQHQDPEVLAAAQQAGLDADAVEDAEDLEGVFELVGLQGPLIGLFQTSTFCTILVTGTILSAVAGPYIWGKVVLSFIGQPTWWLFQMPLLVASTIADFVVDFTLMVGGWSTFVLTLATDLVLSALSAWVPALKNPEKWTEWIMSMATTTAGASFRRLREMVLTQESYESEMQGWNLFMLGASVDAHSSLRSVEGEVAAVLNFVGRGITSVVDTASTGSVGDILASVWATLAQASVLPAKFMAGVEALKPYTQPLLKSLGLLKTGSLTFTTPPAEPIDPHLIYWTSNDRFLTVSIGYLSLAALAAVYVAADTPITRSEAGKKTEKIIRDTLRQAGGVLKVILIISIEMLVFPLYCGLLLDIAFLPLFEGASVSTRWAFAREHPVKFCFMHWFVGTCYMFHFALFVGMCRKILRKGVLWFIRDPDDPTFHPVRDVLERNVITQLRKIAFSALVYGALVILCLGGVIWGIGKVFKGIFPIHWASTEPVLEFPMDLLVYNALTPLIIRLFKPSDTVNAMYGWWLRRCARMLRLSHFLFGDRRKDEEGHYPDSFLPGFILDTKRAVSPSAADSNGRATGGELPHDAAFVKDGKFVLTPCSDQYRPPKPGEAFLHYSPENSVDGGDVFIADILGIKNEHFAKIYAPPNFRARISLFMVCLWMFSAFLGLSATLLPLSFGRQLLAALMPAGIELNDIYAYTVGAYIIGGALLAGLKGRAVMLQSRESRRTELGLPAWTRPAKRYTVQAFKCVYVYGFVAVVLPILFALVLQLYLFVPLHTYIVSVSAKNSMQGSNTAMSPIATATEGLTNQTFVQSSSAAAQPEKDILTPHNIHILQDYCLGLLYIRLATRFVMTLPASRAAEAFRRITADGYFNPNIRLTTRFLVLPALLITTIALCTPPGLAYAAITAVQSKGGTNTLLDIEAQTKLYRYSYPLTAGLVMLVFCGHELSKATSRWRSRIRDEVYLVGERLHNFGERKPPPGSKSVVRRDR</sequence>
<evidence type="ECO:0000256" key="7">
    <source>
        <dbReference type="ARBA" id="ARBA00022723"/>
    </source>
</evidence>
<evidence type="ECO:0000256" key="14">
    <source>
        <dbReference type="SAM" id="Coils"/>
    </source>
</evidence>
<dbReference type="SUPFAM" id="SSF57850">
    <property type="entry name" value="RING/U-box"/>
    <property type="match status" value="1"/>
</dbReference>
<dbReference type="GO" id="GO:0061630">
    <property type="term" value="F:ubiquitin protein ligase activity"/>
    <property type="evidence" value="ECO:0007669"/>
    <property type="project" value="UniProtKB-EC"/>
</dbReference>
<proteinExistence type="predicted"/>
<evidence type="ECO:0000256" key="10">
    <source>
        <dbReference type="ARBA" id="ARBA00022833"/>
    </source>
</evidence>
<keyword evidence="14" id="KW-0175">Coiled coil</keyword>
<dbReference type="InterPro" id="IPR001841">
    <property type="entry name" value="Znf_RING"/>
</dbReference>